<sequence>MASENVKLSAKGLSILNKSEIILCSSLFYFRIPRSLWKDRLKKVKAGGYNCIDVYFPWNFHETEEGVWDFKGEKDVARFLKLAAEEGLYVVARPGPYICSEWDGGALPAYLLTKPGIQLRDDNATFLSCTAKWYSKIIPILSKYQIGKEGSIILMQLDNELDFYNCTHPTEYISALRDIAIEYGMEVPLIVCAGQGDIAGAGGNAENVIPTLNFYPNDCDPNFEEKIHTYYQFLQNNNLPLCVTETNRSHFLLRRLLSSGTKLLGPYLQASGFNFGFTNAVNNWGDPLSFLTSDYDFHGMITPTGKLRKEFFEGILLGDICKTLGRSLANAVVAEHHSFEVESDHEGTKLNVLHLENGGQLIGIPNVLNEEIKVKLKNGETYFPKQHEIRIASTTCPFVLYDVPLATWGMEGTLHYATAELIQATRKDRHLDLLFHLNHNGEICLIFESEVQQASSVVSILPDQRGIVITVEDLSTIDREFDILLCDGQRFTIRLTNNVPLASRINEDQLATDLSVTEESNTLLDLDWSYAEMNAHEIPDGIKTLELVDSPCYLEDAGIYRGYAWYAGDILLESHKLKGLYLQNGSDILSVYVDKKYIGTFTPGGANEFIAVADDFTEKASIKLCVRTEIWGHSNFDDSSVPALKLDAKRGIGNIIAIVDQKQIRENWTYYPNLTDTTVLAENNNRWAVTNWGGWFSAKPISKGIYKKRLYIAKNRVKILGFSKLDSSLRMFIDGKDLGVIHPKNPYINLSTYVKDKDYVDISIYTEKEKSQTLGEIYLLEGIPVTNWILAGDNEKGFHQIEAASKAVALPYELPLTLEPGKTGWLFSEIAKGTEEESYSFRVNGNNSKVTVLVNDRLIGRLWLPSLTARPVFTGGQQNQLFIPASYLDQRQNRISIFIEAVDPEGATTINGFHFEPIVETEFLPVANTIL</sequence>
<dbReference type="PANTHER" id="PTHR23421">
    <property type="entry name" value="BETA-GALACTOSIDASE RELATED"/>
    <property type="match status" value="1"/>
</dbReference>
<comment type="similarity">
    <text evidence="1 2">Belongs to the glycosyl hydrolase 35 family.</text>
</comment>
<evidence type="ECO:0000256" key="2">
    <source>
        <dbReference type="RuleBase" id="RU003679"/>
    </source>
</evidence>
<reference evidence="4" key="1">
    <citation type="submission" date="2022-10" db="EMBL/GenBank/DDBJ databases">
        <title>Description of Fervidibacillus gen. nov. in the family Fervidibacillaceae fam. nov. with two species, Fervidibacillus albus sp. nov., and Fervidibacillus halotolerans sp. nov., isolated from tidal flat sediments.</title>
        <authorList>
            <person name="Kwon K.K."/>
            <person name="Yang S.-H."/>
        </authorList>
    </citation>
    <scope>NUCLEOTIDE SEQUENCE</scope>
    <source>
        <strain evidence="4">JCM 19140</strain>
    </source>
</reference>
<dbReference type="GO" id="GO:0005975">
    <property type="term" value="P:carbohydrate metabolic process"/>
    <property type="evidence" value="ECO:0007669"/>
    <property type="project" value="InterPro"/>
</dbReference>
<protein>
    <submittedName>
        <fullName evidence="4">Beta-galactosidase</fullName>
    </submittedName>
</protein>
<dbReference type="EMBL" id="JAOUSF010000002">
    <property type="protein sequence ID" value="MCU9613093.1"/>
    <property type="molecule type" value="Genomic_DNA"/>
</dbReference>
<dbReference type="Proteomes" id="UP001209318">
    <property type="component" value="Unassembled WGS sequence"/>
</dbReference>
<dbReference type="InterPro" id="IPR031330">
    <property type="entry name" value="Gly_Hdrlase_35_cat"/>
</dbReference>
<dbReference type="InterPro" id="IPR017853">
    <property type="entry name" value="GH"/>
</dbReference>
<proteinExistence type="inferred from homology"/>
<dbReference type="Gene3D" id="3.20.20.80">
    <property type="entry name" value="Glycosidases"/>
    <property type="match status" value="1"/>
</dbReference>
<comment type="caution">
    <text evidence="4">The sequence shown here is derived from an EMBL/GenBank/DDBJ whole genome shotgun (WGS) entry which is preliminary data.</text>
</comment>
<dbReference type="SUPFAM" id="SSF51445">
    <property type="entry name" value="(Trans)glycosidases"/>
    <property type="match status" value="1"/>
</dbReference>
<dbReference type="RefSeq" id="WP_263072301.1">
    <property type="nucleotide sequence ID" value="NZ_JAOUSF010000002.1"/>
</dbReference>
<evidence type="ECO:0000313" key="4">
    <source>
        <dbReference type="EMBL" id="MCU9613093.1"/>
    </source>
</evidence>
<evidence type="ECO:0000259" key="3">
    <source>
        <dbReference type="Pfam" id="PF01301"/>
    </source>
</evidence>
<dbReference type="Pfam" id="PF01301">
    <property type="entry name" value="Glyco_hydro_35"/>
    <property type="match status" value="1"/>
</dbReference>
<evidence type="ECO:0000313" key="5">
    <source>
        <dbReference type="Proteomes" id="UP001209318"/>
    </source>
</evidence>
<name>A0AAE3LST2_9BACI</name>
<organism evidence="4 5">
    <name type="scientific">Perspicuibacillus lycopersici</name>
    <dbReference type="NCBI Taxonomy" id="1325689"/>
    <lineage>
        <taxon>Bacteria</taxon>
        <taxon>Bacillati</taxon>
        <taxon>Bacillota</taxon>
        <taxon>Bacilli</taxon>
        <taxon>Bacillales</taxon>
        <taxon>Bacillaceae</taxon>
        <taxon>Perspicuibacillus</taxon>
    </lineage>
</organism>
<accession>A0AAE3LST2</accession>
<keyword evidence="5" id="KW-1185">Reference proteome</keyword>
<dbReference type="PRINTS" id="PR00742">
    <property type="entry name" value="GLHYDRLASE35"/>
</dbReference>
<dbReference type="InterPro" id="IPR001944">
    <property type="entry name" value="Glycoside_Hdrlase_35"/>
</dbReference>
<dbReference type="AlphaFoldDB" id="A0AAE3LST2"/>
<feature type="domain" description="Glycoside hydrolase 35 catalytic" evidence="3">
    <location>
        <begin position="17"/>
        <end position="312"/>
    </location>
</feature>
<dbReference type="GO" id="GO:0004553">
    <property type="term" value="F:hydrolase activity, hydrolyzing O-glycosyl compounds"/>
    <property type="evidence" value="ECO:0007669"/>
    <property type="project" value="InterPro"/>
</dbReference>
<dbReference type="Gene3D" id="2.60.120.260">
    <property type="entry name" value="Galactose-binding domain-like"/>
    <property type="match status" value="1"/>
</dbReference>
<gene>
    <name evidence="4" type="ORF">OEV98_05955</name>
</gene>
<evidence type="ECO:0000256" key="1">
    <source>
        <dbReference type="ARBA" id="ARBA00009809"/>
    </source>
</evidence>